<gene>
    <name evidence="1" type="ORF">CPT_Maja_065</name>
</gene>
<evidence type="ECO:0000313" key="2">
    <source>
        <dbReference type="Proteomes" id="UP000593952"/>
    </source>
</evidence>
<sequence length="32" mass="3615">MWITVAMPKNCALCSATPHITFGRMWITPLSH</sequence>
<organism evidence="1 2">
    <name type="scientific">Burkholderia phage Maja</name>
    <dbReference type="NCBI Taxonomy" id="2767571"/>
    <lineage>
        <taxon>Viruses</taxon>
        <taxon>Duplodnaviria</taxon>
        <taxon>Heunggongvirae</taxon>
        <taxon>Uroviricota</taxon>
        <taxon>Caudoviricetes</taxon>
        <taxon>Lindbergviridae</taxon>
        <taxon>Gladiolivirus</taxon>
        <taxon>Gladiolivirus maja</taxon>
    </lineage>
</organism>
<name>A0A7S6U3N6_9CAUD</name>
<dbReference type="EMBL" id="MT708549">
    <property type="protein sequence ID" value="QOV06285.1"/>
    <property type="molecule type" value="Genomic_DNA"/>
</dbReference>
<reference evidence="1 2" key="1">
    <citation type="submission" date="2020-07" db="EMBL/GenBank/DDBJ databases">
        <title>Complete genome sequence of Burkholderia gladioli phage Maja.</title>
        <authorList>
            <person name="Yu Z."/>
            <person name="Yao G.W."/>
            <person name="Guadalupe Vizoso-Pinto M."/>
            <person name="Sun L."/>
            <person name="Le T."/>
            <person name="Gonzalez C."/>
            <person name="Young R."/>
            <person name="Liu M."/>
        </authorList>
    </citation>
    <scope>NUCLEOTIDE SEQUENCE [LARGE SCALE GENOMIC DNA]</scope>
</reference>
<keyword evidence="2" id="KW-1185">Reference proteome</keyword>
<accession>A0A7S6U3N6</accession>
<protein>
    <submittedName>
        <fullName evidence="1">Uncharacterized protein</fullName>
    </submittedName>
</protein>
<evidence type="ECO:0000313" key="1">
    <source>
        <dbReference type="EMBL" id="QOV06285.1"/>
    </source>
</evidence>
<dbReference type="Proteomes" id="UP000593952">
    <property type="component" value="Segment"/>
</dbReference>
<proteinExistence type="predicted"/>